<dbReference type="Proteomes" id="UP000230922">
    <property type="component" value="Unassembled WGS sequence"/>
</dbReference>
<feature type="domain" description="Peptidase M16 N-terminal" evidence="3">
    <location>
        <begin position="21"/>
        <end position="161"/>
    </location>
</feature>
<evidence type="ECO:0000313" key="5">
    <source>
        <dbReference type="EMBL" id="PIR95993.1"/>
    </source>
</evidence>
<protein>
    <recommendedName>
        <fullName evidence="7">Peptidase M16</fullName>
    </recommendedName>
</protein>
<dbReference type="PANTHER" id="PTHR11851:SF49">
    <property type="entry name" value="MITOCHONDRIAL-PROCESSING PEPTIDASE SUBUNIT ALPHA"/>
    <property type="match status" value="1"/>
</dbReference>
<dbReference type="PANTHER" id="PTHR11851">
    <property type="entry name" value="METALLOPROTEASE"/>
    <property type="match status" value="1"/>
</dbReference>
<feature type="domain" description="Peptidase M16 C-terminal" evidence="4">
    <location>
        <begin position="167"/>
        <end position="348"/>
    </location>
</feature>
<gene>
    <name evidence="5" type="ORF">COT92_03495</name>
</gene>
<evidence type="ECO:0000259" key="4">
    <source>
        <dbReference type="Pfam" id="PF05193"/>
    </source>
</evidence>
<reference evidence="6" key="1">
    <citation type="submission" date="2017-09" db="EMBL/GenBank/DDBJ databases">
        <title>Depth-based differentiation of microbial function through sediment-hosted aquifers and enrichment of novel symbionts in the deep terrestrial subsurface.</title>
        <authorList>
            <person name="Probst A.J."/>
            <person name="Ladd B."/>
            <person name="Jarett J.K."/>
            <person name="Geller-Mcgrath D.E."/>
            <person name="Sieber C.M.K."/>
            <person name="Emerson J.B."/>
            <person name="Anantharaman K."/>
            <person name="Thomas B.C."/>
            <person name="Malmstrom R."/>
            <person name="Stieglmeier M."/>
            <person name="Klingl A."/>
            <person name="Woyke T."/>
            <person name="Ryan C.M."/>
            <person name="Banfield J.F."/>
        </authorList>
    </citation>
    <scope>NUCLEOTIDE SEQUENCE [LARGE SCALE GENOMIC DNA]</scope>
</reference>
<dbReference type="InterPro" id="IPR007863">
    <property type="entry name" value="Peptidase_M16_C"/>
</dbReference>
<evidence type="ECO:0000256" key="2">
    <source>
        <dbReference type="RuleBase" id="RU004447"/>
    </source>
</evidence>
<dbReference type="GO" id="GO:0046872">
    <property type="term" value="F:metal ion binding"/>
    <property type="evidence" value="ECO:0007669"/>
    <property type="project" value="InterPro"/>
</dbReference>
<proteinExistence type="inferred from homology"/>
<comment type="caution">
    <text evidence="5">The sequence shown here is derived from an EMBL/GenBank/DDBJ whole genome shotgun (WGS) entry which is preliminary data.</text>
</comment>
<dbReference type="Pfam" id="PF00675">
    <property type="entry name" value="Peptidase_M16"/>
    <property type="match status" value="1"/>
</dbReference>
<dbReference type="GO" id="GO:0006508">
    <property type="term" value="P:proteolysis"/>
    <property type="evidence" value="ECO:0007669"/>
    <property type="project" value="InterPro"/>
</dbReference>
<dbReference type="InterPro" id="IPR011765">
    <property type="entry name" value="Pept_M16_N"/>
</dbReference>
<evidence type="ECO:0008006" key="7">
    <source>
        <dbReference type="Google" id="ProtNLM"/>
    </source>
</evidence>
<dbReference type="InterPro" id="IPR011249">
    <property type="entry name" value="Metalloenz_LuxS/M16"/>
</dbReference>
<dbReference type="Pfam" id="PF05193">
    <property type="entry name" value="Peptidase_M16_C"/>
    <property type="match status" value="1"/>
</dbReference>
<dbReference type="GO" id="GO:0004222">
    <property type="term" value="F:metalloendopeptidase activity"/>
    <property type="evidence" value="ECO:0007669"/>
    <property type="project" value="InterPro"/>
</dbReference>
<sequence>MNYKKTILKNGLTIIEVPSSDAESVVVDFFVKTGSRSESLKESGISHFLEHFLFKGTKKYPSAMAISEIVDAIGGEMNANTGKEHTQYYIKAAAKHLALIFELLTDMIQNPLLDPIELEKEKGVIVEEINMYKDTPMYEIENVLERAMWPGIPLGRDIAGTKQSVVKFNREMFADYINRHYQTSNIILGVAGKYDSKSFFRLVNEHWSLLPKSTFAGTGKGALWQPARDRQASPRLKVEFKQTEQAHLALGFKAFKYGDKRNSAVSVLAAILGGGMSSRLFSEVREKRGLAYYVRSSPSNFQDTGLFNIGAGVQVNKVEEAIKVILDELRKIKRSTIGAEELKKAKEYLKGKTTLALEDNQNRLDWFLERQAFFPKVDKPAEVFKKIDVVHSSDVAIVAGELFKKEKMTLAIIGPYKNQNKFKKLLNV</sequence>
<comment type="similarity">
    <text evidence="1 2">Belongs to the peptidase M16 family.</text>
</comment>
<dbReference type="InterPro" id="IPR050361">
    <property type="entry name" value="MPP/UQCRC_Complex"/>
</dbReference>
<dbReference type="EMBL" id="PFAK01000058">
    <property type="protein sequence ID" value="PIR95993.1"/>
    <property type="molecule type" value="Genomic_DNA"/>
</dbReference>
<dbReference type="SUPFAM" id="SSF63411">
    <property type="entry name" value="LuxS/MPP-like metallohydrolase"/>
    <property type="match status" value="2"/>
</dbReference>
<dbReference type="InterPro" id="IPR001431">
    <property type="entry name" value="Pept_M16_Zn_BS"/>
</dbReference>
<dbReference type="PROSITE" id="PS00143">
    <property type="entry name" value="INSULINASE"/>
    <property type="match status" value="1"/>
</dbReference>
<evidence type="ECO:0000256" key="1">
    <source>
        <dbReference type="ARBA" id="ARBA00007261"/>
    </source>
</evidence>
<accession>A0A2H0VA89</accession>
<evidence type="ECO:0000259" key="3">
    <source>
        <dbReference type="Pfam" id="PF00675"/>
    </source>
</evidence>
<dbReference type="Gene3D" id="3.30.830.10">
    <property type="entry name" value="Metalloenzyme, LuxS/M16 peptidase-like"/>
    <property type="match status" value="2"/>
</dbReference>
<name>A0A2H0VA89_9BACT</name>
<organism evidence="5 6">
    <name type="scientific">Candidatus Doudnabacteria bacterium CG10_big_fil_rev_8_21_14_0_10_42_18</name>
    <dbReference type="NCBI Taxonomy" id="1974552"/>
    <lineage>
        <taxon>Bacteria</taxon>
        <taxon>Candidatus Doudnaibacteriota</taxon>
    </lineage>
</organism>
<evidence type="ECO:0000313" key="6">
    <source>
        <dbReference type="Proteomes" id="UP000230922"/>
    </source>
</evidence>
<dbReference type="AlphaFoldDB" id="A0A2H0VA89"/>